<dbReference type="GO" id="GO:0005737">
    <property type="term" value="C:cytoplasm"/>
    <property type="evidence" value="ECO:0007669"/>
    <property type="project" value="UniProtKB-SubCell"/>
</dbReference>
<dbReference type="Proteomes" id="UP001163046">
    <property type="component" value="Unassembled WGS sequence"/>
</dbReference>
<dbReference type="EC" id="2.7.11.1" evidence="4"/>
<gene>
    <name evidence="15" type="ORF">OS493_003857</name>
</gene>
<feature type="repeat" description="RCC1" evidence="13">
    <location>
        <begin position="51"/>
        <end position="102"/>
    </location>
</feature>
<evidence type="ECO:0000256" key="10">
    <source>
        <dbReference type="ARBA" id="ARBA00022777"/>
    </source>
</evidence>
<organism evidence="15 16">
    <name type="scientific">Desmophyllum pertusum</name>
    <dbReference type="NCBI Taxonomy" id="174260"/>
    <lineage>
        <taxon>Eukaryota</taxon>
        <taxon>Metazoa</taxon>
        <taxon>Cnidaria</taxon>
        <taxon>Anthozoa</taxon>
        <taxon>Hexacorallia</taxon>
        <taxon>Scleractinia</taxon>
        <taxon>Caryophylliina</taxon>
        <taxon>Caryophylliidae</taxon>
        <taxon>Desmophyllum</taxon>
    </lineage>
</organism>
<keyword evidence="16" id="KW-1185">Reference proteome</keyword>
<evidence type="ECO:0000256" key="12">
    <source>
        <dbReference type="ARBA" id="ARBA00022842"/>
    </source>
</evidence>
<evidence type="ECO:0000313" key="16">
    <source>
        <dbReference type="Proteomes" id="UP001163046"/>
    </source>
</evidence>
<dbReference type="OrthoDB" id="16281at2759"/>
<evidence type="ECO:0000256" key="2">
    <source>
        <dbReference type="ARBA" id="ARBA00004496"/>
    </source>
</evidence>
<evidence type="ECO:0000256" key="6">
    <source>
        <dbReference type="ARBA" id="ARBA00022527"/>
    </source>
</evidence>
<feature type="region of interest" description="Disordered" evidence="14">
    <location>
        <begin position="108"/>
        <end position="156"/>
    </location>
</feature>
<keyword evidence="8" id="KW-0479">Metal-binding</keyword>
<dbReference type="PANTHER" id="PTHR44535:SF5">
    <property type="entry name" value="PROTEIN KINASE DOMAIN-CONTAINING PROTEIN"/>
    <property type="match status" value="1"/>
</dbReference>
<keyword evidence="12" id="KW-0460">Magnesium</keyword>
<keyword evidence="5" id="KW-0963">Cytoplasm</keyword>
<evidence type="ECO:0000256" key="5">
    <source>
        <dbReference type="ARBA" id="ARBA00022490"/>
    </source>
</evidence>
<protein>
    <recommendedName>
        <fullName evidence="4">non-specific serine/threonine protein kinase</fullName>
        <ecNumber evidence="4">2.7.11.1</ecNumber>
    </recommendedName>
</protein>
<dbReference type="Pfam" id="PF00415">
    <property type="entry name" value="RCC1"/>
    <property type="match status" value="1"/>
</dbReference>
<comment type="subcellular location">
    <subcellularLocation>
        <location evidence="2">Cytoplasm</location>
    </subcellularLocation>
</comment>
<sequence length="156" mass="16773">MIQSYSDHIFCTVKVQVDGKNVPTAVKVLSKHRVLDISLGPAHSAALVEPGLVYTFGDNQCGQLACSNCKPRDVPAIVKALEDKTTTMIFCGNGFTVAGTNENDLYFWGTRPSENKRPQSESGDKTDTEGCNRKHKRNPSGSLSIGSADSLELSPG</sequence>
<evidence type="ECO:0000256" key="8">
    <source>
        <dbReference type="ARBA" id="ARBA00022723"/>
    </source>
</evidence>
<comment type="cofactor">
    <cofactor evidence="1">
        <name>Mg(2+)</name>
        <dbReference type="ChEBI" id="CHEBI:18420"/>
    </cofactor>
</comment>
<evidence type="ECO:0000256" key="4">
    <source>
        <dbReference type="ARBA" id="ARBA00012513"/>
    </source>
</evidence>
<dbReference type="InterPro" id="IPR009091">
    <property type="entry name" value="RCC1/BLIP-II"/>
</dbReference>
<dbReference type="AlphaFoldDB" id="A0A9X0A6C8"/>
<keyword evidence="10" id="KW-0808">Transferase</keyword>
<evidence type="ECO:0000256" key="14">
    <source>
        <dbReference type="SAM" id="MobiDB-lite"/>
    </source>
</evidence>
<keyword evidence="9" id="KW-0547">Nucleotide-binding</keyword>
<keyword evidence="6" id="KW-0723">Serine/threonine-protein kinase</keyword>
<dbReference type="InterPro" id="IPR051997">
    <property type="entry name" value="STK_NEK"/>
</dbReference>
<evidence type="ECO:0000256" key="13">
    <source>
        <dbReference type="PROSITE-ProRule" id="PRU00235"/>
    </source>
</evidence>
<name>A0A9X0A6C8_9CNID</name>
<evidence type="ECO:0000256" key="7">
    <source>
        <dbReference type="ARBA" id="ARBA00022553"/>
    </source>
</evidence>
<evidence type="ECO:0000256" key="1">
    <source>
        <dbReference type="ARBA" id="ARBA00001946"/>
    </source>
</evidence>
<dbReference type="PANTHER" id="PTHR44535">
    <property type="entry name" value="PROTEIN CBG16200"/>
    <property type="match status" value="1"/>
</dbReference>
<comment type="caution">
    <text evidence="15">The sequence shown here is derived from an EMBL/GenBank/DDBJ whole genome shotgun (WGS) entry which is preliminary data.</text>
</comment>
<reference evidence="15" key="1">
    <citation type="submission" date="2023-01" db="EMBL/GenBank/DDBJ databases">
        <title>Genome assembly of the deep-sea coral Lophelia pertusa.</title>
        <authorList>
            <person name="Herrera S."/>
            <person name="Cordes E."/>
        </authorList>
    </citation>
    <scope>NUCLEOTIDE SEQUENCE</scope>
    <source>
        <strain evidence="15">USNM1676648</strain>
        <tissue evidence="15">Polyp</tissue>
    </source>
</reference>
<keyword evidence="7" id="KW-0597">Phosphoprotein</keyword>
<dbReference type="SUPFAM" id="SSF50985">
    <property type="entry name" value="RCC1/BLIP-II"/>
    <property type="match status" value="1"/>
</dbReference>
<dbReference type="PROSITE" id="PS50012">
    <property type="entry name" value="RCC1_3"/>
    <property type="match status" value="1"/>
</dbReference>
<proteinExistence type="inferred from homology"/>
<evidence type="ECO:0000256" key="9">
    <source>
        <dbReference type="ARBA" id="ARBA00022741"/>
    </source>
</evidence>
<feature type="compositionally biased region" description="Basic and acidic residues" evidence="14">
    <location>
        <begin position="113"/>
        <end position="132"/>
    </location>
</feature>
<evidence type="ECO:0000256" key="11">
    <source>
        <dbReference type="ARBA" id="ARBA00022840"/>
    </source>
</evidence>
<dbReference type="EMBL" id="MU825397">
    <property type="protein sequence ID" value="KAJ7394177.1"/>
    <property type="molecule type" value="Genomic_DNA"/>
</dbReference>
<keyword evidence="11" id="KW-0067">ATP-binding</keyword>
<dbReference type="InterPro" id="IPR000408">
    <property type="entry name" value="Reg_chr_condens"/>
</dbReference>
<keyword evidence="10" id="KW-0418">Kinase</keyword>
<evidence type="ECO:0000313" key="15">
    <source>
        <dbReference type="EMBL" id="KAJ7394177.1"/>
    </source>
</evidence>
<dbReference type="GO" id="GO:0005524">
    <property type="term" value="F:ATP binding"/>
    <property type="evidence" value="ECO:0007669"/>
    <property type="project" value="UniProtKB-KW"/>
</dbReference>
<comment type="similarity">
    <text evidence="3">Belongs to the protein kinase superfamily. NEK Ser/Thr protein kinase family. NIMA subfamily.</text>
</comment>
<evidence type="ECO:0000256" key="3">
    <source>
        <dbReference type="ARBA" id="ARBA00010886"/>
    </source>
</evidence>
<dbReference type="GO" id="GO:0004674">
    <property type="term" value="F:protein serine/threonine kinase activity"/>
    <property type="evidence" value="ECO:0007669"/>
    <property type="project" value="UniProtKB-KW"/>
</dbReference>
<dbReference type="Gene3D" id="2.130.10.30">
    <property type="entry name" value="Regulator of chromosome condensation 1/beta-lactamase-inhibitor protein II"/>
    <property type="match status" value="1"/>
</dbReference>
<dbReference type="GO" id="GO:0046872">
    <property type="term" value="F:metal ion binding"/>
    <property type="evidence" value="ECO:0007669"/>
    <property type="project" value="UniProtKB-KW"/>
</dbReference>
<accession>A0A9X0A6C8</accession>